<evidence type="ECO:0000313" key="10">
    <source>
        <dbReference type="Proteomes" id="UP000680514"/>
    </source>
</evidence>
<organism evidence="9 10">
    <name type="scientific">Lysobacter helvus</name>
    <dbReference type="NCBI Taxonomy" id="2675059"/>
    <lineage>
        <taxon>Bacteria</taxon>
        <taxon>Pseudomonadati</taxon>
        <taxon>Pseudomonadota</taxon>
        <taxon>Gammaproteobacteria</taxon>
        <taxon>Lysobacterales</taxon>
        <taxon>Lysobacteraceae</taxon>
        <taxon>Lysobacter</taxon>
    </lineage>
</organism>
<keyword evidence="4 6" id="KW-0862">Zinc</keyword>
<dbReference type="InterPro" id="IPR051156">
    <property type="entry name" value="Mito/Outer_Membr_Metalloprot"/>
</dbReference>
<evidence type="ECO:0000256" key="7">
    <source>
        <dbReference type="SAM" id="SignalP"/>
    </source>
</evidence>
<dbReference type="RefSeq" id="WP_213435444.1">
    <property type="nucleotide sequence ID" value="NZ_AP024546.1"/>
</dbReference>
<keyword evidence="7" id="KW-0732">Signal</keyword>
<dbReference type="InterPro" id="IPR011990">
    <property type="entry name" value="TPR-like_helical_dom_sf"/>
</dbReference>
<dbReference type="PROSITE" id="PS51257">
    <property type="entry name" value="PROKAR_LIPOPROTEIN"/>
    <property type="match status" value="1"/>
</dbReference>
<evidence type="ECO:0000256" key="1">
    <source>
        <dbReference type="ARBA" id="ARBA00022670"/>
    </source>
</evidence>
<dbReference type="PANTHER" id="PTHR22726:SF1">
    <property type="entry name" value="METALLOENDOPEPTIDASE OMA1, MITOCHONDRIAL"/>
    <property type="match status" value="1"/>
</dbReference>
<keyword evidence="1 6" id="KW-0645">Protease</keyword>
<sequence>MSPRLLSLSIAAFVALGACASQQPLRDNAPGTRPASGTDEGELWYAMQRAEEELQRSPMRVRDPALNAYVKQVACKVSAGHCQDMRVYVMNVPQFNASMAPNGMLLVWTGALLRMRDEAELAFVLGHEAGHYRAQHSIRQWRRMKDTSALLSAFSVLAYGFGAPNTAMLGSLAAYATVFKFSRDMEREADHLGFAEVVKNGYDPKAGADLWSRMLREENTLKYLPRSRVFASHPATEERLADVRAAAAAISDPPHELGVAPYRAATRPFLENWLDGELSQRRYQSSLLVIQELLDESPGEDRGVLTFYLAEAHRREDGPGDREKAAALYAQAIAMPGAPAGAWREHGFALAQAGQRAQARDAFQQYLARAPQADDRAFVQRELDKLGGTP</sequence>
<feature type="signal peptide" evidence="7">
    <location>
        <begin position="1"/>
        <end position="20"/>
    </location>
</feature>
<dbReference type="Pfam" id="PF01435">
    <property type="entry name" value="Peptidase_M48"/>
    <property type="match status" value="1"/>
</dbReference>
<evidence type="ECO:0000256" key="5">
    <source>
        <dbReference type="ARBA" id="ARBA00023049"/>
    </source>
</evidence>
<keyword evidence="3 6" id="KW-0378">Hydrolase</keyword>
<comment type="similarity">
    <text evidence="6">Belongs to the peptidase M48 family.</text>
</comment>
<dbReference type="CDD" id="cd07324">
    <property type="entry name" value="M48C_Oma1-like"/>
    <property type="match status" value="1"/>
</dbReference>
<dbReference type="SUPFAM" id="SSF48452">
    <property type="entry name" value="TPR-like"/>
    <property type="match status" value="1"/>
</dbReference>
<dbReference type="Gene3D" id="3.30.2010.10">
    <property type="entry name" value="Metalloproteases ('zincins'), catalytic domain"/>
    <property type="match status" value="1"/>
</dbReference>
<feature type="chain" id="PRO_5046647912" description="Peptidase M48 domain-containing protein" evidence="7">
    <location>
        <begin position="21"/>
        <end position="390"/>
    </location>
</feature>
<proteinExistence type="inferred from homology"/>
<keyword evidence="10" id="KW-1185">Reference proteome</keyword>
<evidence type="ECO:0000256" key="2">
    <source>
        <dbReference type="ARBA" id="ARBA00022723"/>
    </source>
</evidence>
<feature type="domain" description="Peptidase M48" evidence="8">
    <location>
        <begin position="62"/>
        <end position="245"/>
    </location>
</feature>
<keyword evidence="5 6" id="KW-0482">Metalloprotease</keyword>
<dbReference type="EMBL" id="AP024546">
    <property type="protein sequence ID" value="BCT94598.1"/>
    <property type="molecule type" value="Genomic_DNA"/>
</dbReference>
<reference evidence="9 10" key="1">
    <citation type="submission" date="2021-03" db="EMBL/GenBank/DDBJ databases">
        <title>Complete Genome Sequences of Two Lysobacter Strains Isolated from Sea Water (Lysobacter caseinilyticus) and Soil (Lysobacter helvus) in South Korea.</title>
        <authorList>
            <person name="Watanabe Y."/>
            <person name="Arakawa K."/>
        </authorList>
    </citation>
    <scope>NUCLEOTIDE SEQUENCE [LARGE SCALE GENOMIC DNA]</scope>
    <source>
        <strain evidence="9 10">D10</strain>
    </source>
</reference>
<name>A0ABM7QAR2_9GAMM</name>
<dbReference type="Gene3D" id="1.25.40.10">
    <property type="entry name" value="Tetratricopeptide repeat domain"/>
    <property type="match status" value="1"/>
</dbReference>
<keyword evidence="2" id="KW-0479">Metal-binding</keyword>
<evidence type="ECO:0000313" key="9">
    <source>
        <dbReference type="EMBL" id="BCT94598.1"/>
    </source>
</evidence>
<dbReference type="InterPro" id="IPR001915">
    <property type="entry name" value="Peptidase_M48"/>
</dbReference>
<evidence type="ECO:0000256" key="3">
    <source>
        <dbReference type="ARBA" id="ARBA00022801"/>
    </source>
</evidence>
<comment type="cofactor">
    <cofactor evidence="6">
        <name>Zn(2+)</name>
        <dbReference type="ChEBI" id="CHEBI:29105"/>
    </cofactor>
    <text evidence="6">Binds 1 zinc ion per subunit.</text>
</comment>
<dbReference type="PANTHER" id="PTHR22726">
    <property type="entry name" value="METALLOENDOPEPTIDASE OMA1"/>
    <property type="match status" value="1"/>
</dbReference>
<evidence type="ECO:0000256" key="4">
    <source>
        <dbReference type="ARBA" id="ARBA00022833"/>
    </source>
</evidence>
<gene>
    <name evidence="9" type="ORF">LYSHEL_04690</name>
</gene>
<protein>
    <recommendedName>
        <fullName evidence="8">Peptidase M48 domain-containing protein</fullName>
    </recommendedName>
</protein>
<accession>A0ABM7QAR2</accession>
<dbReference type="Proteomes" id="UP000680514">
    <property type="component" value="Chromosome"/>
</dbReference>
<evidence type="ECO:0000259" key="8">
    <source>
        <dbReference type="Pfam" id="PF01435"/>
    </source>
</evidence>
<evidence type="ECO:0000256" key="6">
    <source>
        <dbReference type="RuleBase" id="RU003983"/>
    </source>
</evidence>